<dbReference type="Proteomes" id="UP000233551">
    <property type="component" value="Unassembled WGS sequence"/>
</dbReference>
<dbReference type="EMBL" id="MTKT01004810">
    <property type="protein sequence ID" value="OWM69772.1"/>
    <property type="molecule type" value="Genomic_DNA"/>
</dbReference>
<comment type="caution">
    <text evidence="1">The sequence shown here is derived from an EMBL/GenBank/DDBJ whole genome shotgun (WGS) entry which is preliminary data.</text>
</comment>
<evidence type="ECO:0000313" key="4">
    <source>
        <dbReference type="Proteomes" id="UP000233551"/>
    </source>
</evidence>
<accession>A0A218WCG1</accession>
<dbReference type="Proteomes" id="UP000197138">
    <property type="component" value="Unassembled WGS sequence"/>
</dbReference>
<gene>
    <name evidence="1" type="ORF">CDL15_Pgr025621</name>
    <name evidence="2" type="ORF">CRG98_042380</name>
</gene>
<dbReference type="EMBL" id="PGOL01004509">
    <property type="protein sequence ID" value="PKI37228.1"/>
    <property type="molecule type" value="Genomic_DNA"/>
</dbReference>
<evidence type="ECO:0000313" key="1">
    <source>
        <dbReference type="EMBL" id="OWM69772.1"/>
    </source>
</evidence>
<protein>
    <submittedName>
        <fullName evidence="1">Uncharacterized protein</fullName>
    </submittedName>
</protein>
<reference evidence="1" key="2">
    <citation type="submission" date="2017-06" db="EMBL/GenBank/DDBJ databases">
        <title>The pomegranate genome and the genomics of punicalagin biosynthesis.</title>
        <authorList>
            <person name="Xu C."/>
        </authorList>
    </citation>
    <scope>NUCLEOTIDE SEQUENCE [LARGE SCALE GENOMIC DNA]</scope>
    <source>
        <tissue evidence="1">Fresh leaf</tissue>
    </source>
</reference>
<sequence>MEFLDPIKAAMEITRRHSAYERDWETRHLELSQSAKSGGTQIQLRCSAFKDGKAWLGIVCTNSFGSMISAWSFDSAITASPMQGELDGFIKAAEITRDMNIQQFHSQAMPRT</sequence>
<evidence type="ECO:0000313" key="3">
    <source>
        <dbReference type="Proteomes" id="UP000197138"/>
    </source>
</evidence>
<keyword evidence="4" id="KW-1185">Reference proteome</keyword>
<organism evidence="1 3">
    <name type="scientific">Punica granatum</name>
    <name type="common">Pomegranate</name>
    <dbReference type="NCBI Taxonomy" id="22663"/>
    <lineage>
        <taxon>Eukaryota</taxon>
        <taxon>Viridiplantae</taxon>
        <taxon>Streptophyta</taxon>
        <taxon>Embryophyta</taxon>
        <taxon>Tracheophyta</taxon>
        <taxon>Spermatophyta</taxon>
        <taxon>Magnoliopsida</taxon>
        <taxon>eudicotyledons</taxon>
        <taxon>Gunneridae</taxon>
        <taxon>Pentapetalae</taxon>
        <taxon>rosids</taxon>
        <taxon>malvids</taxon>
        <taxon>Myrtales</taxon>
        <taxon>Lythraceae</taxon>
        <taxon>Punica</taxon>
    </lineage>
</organism>
<evidence type="ECO:0000313" key="2">
    <source>
        <dbReference type="EMBL" id="PKI37228.1"/>
    </source>
</evidence>
<dbReference type="AlphaFoldDB" id="A0A218WCG1"/>
<name>A0A218WCG1_PUNGR</name>
<proteinExistence type="predicted"/>
<reference evidence="3" key="1">
    <citation type="journal article" date="2017" name="Plant J.">
        <title>The pomegranate (Punica granatum L.) genome and the genomics of punicalagin biosynthesis.</title>
        <authorList>
            <person name="Qin G."/>
            <person name="Xu C."/>
            <person name="Ming R."/>
            <person name="Tang H."/>
            <person name="Guyot R."/>
            <person name="Kramer E.M."/>
            <person name="Hu Y."/>
            <person name="Yi X."/>
            <person name="Qi Y."/>
            <person name="Xu X."/>
            <person name="Gao Z."/>
            <person name="Pan H."/>
            <person name="Jian J."/>
            <person name="Tian Y."/>
            <person name="Yue Z."/>
            <person name="Xu Y."/>
        </authorList>
    </citation>
    <scope>NUCLEOTIDE SEQUENCE [LARGE SCALE GENOMIC DNA]</scope>
    <source>
        <strain evidence="3">cv. Dabenzi</strain>
    </source>
</reference>
<reference evidence="2 4" key="3">
    <citation type="submission" date="2017-11" db="EMBL/GenBank/DDBJ databases">
        <title>De-novo sequencing of pomegranate (Punica granatum L.) genome.</title>
        <authorList>
            <person name="Akparov Z."/>
            <person name="Amiraslanov A."/>
            <person name="Hajiyeva S."/>
            <person name="Abbasov M."/>
            <person name="Kaur K."/>
            <person name="Hamwieh A."/>
            <person name="Solovyev V."/>
            <person name="Salamov A."/>
            <person name="Braich B."/>
            <person name="Kosarev P."/>
            <person name="Mahmoud A."/>
            <person name="Hajiyev E."/>
            <person name="Babayeva S."/>
            <person name="Izzatullayeva V."/>
            <person name="Mammadov A."/>
            <person name="Mammadov A."/>
            <person name="Sharifova S."/>
            <person name="Ojaghi J."/>
            <person name="Eynullazada K."/>
            <person name="Bayramov B."/>
            <person name="Abdulazimova A."/>
            <person name="Shahmuradov I."/>
        </authorList>
    </citation>
    <scope>NUCLEOTIDE SEQUENCE [LARGE SCALE GENOMIC DNA]</scope>
    <source>
        <strain evidence="2">AG2017</strain>
        <strain evidence="4">cv. AG2017</strain>
        <tissue evidence="2">Leaf</tissue>
    </source>
</reference>